<proteinExistence type="predicted"/>
<protein>
    <submittedName>
        <fullName evidence="1">Uncharacterized protein</fullName>
    </submittedName>
</protein>
<dbReference type="AlphaFoldDB" id="A0A816APR6"/>
<reference evidence="1" key="1">
    <citation type="submission" date="2021-02" db="EMBL/GenBank/DDBJ databases">
        <authorList>
            <person name="Nowell W R."/>
        </authorList>
    </citation>
    <scope>NUCLEOTIDE SEQUENCE</scope>
</reference>
<dbReference type="Proteomes" id="UP000663828">
    <property type="component" value="Unassembled WGS sequence"/>
</dbReference>
<keyword evidence="2" id="KW-1185">Reference proteome</keyword>
<comment type="caution">
    <text evidence="1">The sequence shown here is derived from an EMBL/GenBank/DDBJ whole genome shotgun (WGS) entry which is preliminary data.</text>
</comment>
<evidence type="ECO:0000313" key="1">
    <source>
        <dbReference type="EMBL" id="CAF1600356.1"/>
    </source>
</evidence>
<evidence type="ECO:0000313" key="2">
    <source>
        <dbReference type="Proteomes" id="UP000663828"/>
    </source>
</evidence>
<name>A0A816APR6_ADIRI</name>
<dbReference type="EMBL" id="CAJNOR010006649">
    <property type="protein sequence ID" value="CAF1600356.1"/>
    <property type="molecule type" value="Genomic_DNA"/>
</dbReference>
<accession>A0A816APR6</accession>
<gene>
    <name evidence="1" type="ORF">XAT740_LOCUS47639</name>
</gene>
<sequence length="184" mass="21331">MYYREELQFHMRSYSFLGKENPKLCDVPLRSKHRSSSLNVPKRQIRSRSTLKLSRDERDHLIDNTADIFASMVNSRRSLISHFSQRSDIVDTKTLPKESKNSSNKTTSFIHNCPVINKGLQCDYKVSITTGKRANTNQIVWNKWTYSFPRTCPFRNTSCAFAKSQTDVFIAYMFHVGVLDGNHN</sequence>
<organism evidence="1 2">
    <name type="scientific">Adineta ricciae</name>
    <name type="common">Rotifer</name>
    <dbReference type="NCBI Taxonomy" id="249248"/>
    <lineage>
        <taxon>Eukaryota</taxon>
        <taxon>Metazoa</taxon>
        <taxon>Spiralia</taxon>
        <taxon>Gnathifera</taxon>
        <taxon>Rotifera</taxon>
        <taxon>Eurotatoria</taxon>
        <taxon>Bdelloidea</taxon>
        <taxon>Adinetida</taxon>
        <taxon>Adinetidae</taxon>
        <taxon>Adineta</taxon>
    </lineage>
</organism>